<dbReference type="GO" id="GO:0005509">
    <property type="term" value="F:calcium ion binding"/>
    <property type="evidence" value="ECO:0007669"/>
    <property type="project" value="InterPro"/>
</dbReference>
<dbReference type="SUPFAM" id="SSF47473">
    <property type="entry name" value="EF-hand"/>
    <property type="match status" value="2"/>
</dbReference>
<dbReference type="SMART" id="SM00054">
    <property type="entry name" value="EFh"/>
    <property type="match status" value="3"/>
</dbReference>
<dbReference type="PANTHER" id="PTHR46819">
    <property type="entry name" value="EF-HAND CALCIUM-BINDING DOMAIN-CONTAINING PROTEIN 7"/>
    <property type="match status" value="1"/>
</dbReference>
<dbReference type="OrthoDB" id="26525at2759"/>
<evidence type="ECO:0000256" key="5">
    <source>
        <dbReference type="ARBA" id="ARBA00023136"/>
    </source>
</evidence>
<dbReference type="PROSITE" id="PS50222">
    <property type="entry name" value="EF_HAND_2"/>
    <property type="match status" value="3"/>
</dbReference>
<dbReference type="InterPro" id="IPR052266">
    <property type="entry name" value="Miro-EF-hand_domain"/>
</dbReference>
<dbReference type="Pfam" id="PF13499">
    <property type="entry name" value="EF-hand_7"/>
    <property type="match status" value="1"/>
</dbReference>
<dbReference type="PANTHER" id="PTHR46819:SF1">
    <property type="entry name" value="EF-HAND CALCIUM-BINDING DOMAIN-CONTAINING PROTEIN 7"/>
    <property type="match status" value="1"/>
</dbReference>
<dbReference type="EMBL" id="CACRXK020007266">
    <property type="protein sequence ID" value="CAB4011792.1"/>
    <property type="molecule type" value="Genomic_DNA"/>
</dbReference>
<evidence type="ECO:0000256" key="3">
    <source>
        <dbReference type="ARBA" id="ARBA00022737"/>
    </source>
</evidence>
<dbReference type="Gene3D" id="1.10.238.10">
    <property type="entry name" value="EF-hand"/>
    <property type="match status" value="2"/>
</dbReference>
<feature type="compositionally biased region" description="Basic and acidic residues" evidence="6">
    <location>
        <begin position="162"/>
        <end position="175"/>
    </location>
</feature>
<accession>A0A7D9EMC9</accession>
<proteinExistence type="predicted"/>
<evidence type="ECO:0000313" key="7">
    <source>
        <dbReference type="EMBL" id="CAB4011792.1"/>
    </source>
</evidence>
<comment type="caution">
    <text evidence="7">The sequence shown here is derived from an EMBL/GenBank/DDBJ whole genome shotgun (WGS) entry which is preliminary data.</text>
</comment>
<reference evidence="7" key="1">
    <citation type="submission" date="2020-04" db="EMBL/GenBank/DDBJ databases">
        <authorList>
            <person name="Alioto T."/>
            <person name="Alioto T."/>
            <person name="Gomez Garrido J."/>
        </authorList>
    </citation>
    <scope>NUCLEOTIDE SEQUENCE</scope>
    <source>
        <strain evidence="7">A484AB</strain>
    </source>
</reference>
<keyword evidence="8" id="KW-1185">Reference proteome</keyword>
<comment type="subcellular location">
    <subcellularLocation>
        <location evidence="1">Membrane</location>
    </subcellularLocation>
</comment>
<keyword evidence="4" id="KW-0106">Calcium</keyword>
<protein>
    <submittedName>
        <fullName evidence="7">EF-hand calcium-binding domain-containing 7-like</fullName>
    </submittedName>
</protein>
<dbReference type="GO" id="GO:1903569">
    <property type="term" value="P:positive regulation of protein localization to ciliary membrane"/>
    <property type="evidence" value="ECO:0007669"/>
    <property type="project" value="TreeGrafter"/>
</dbReference>
<dbReference type="FunFam" id="1.10.238.10:FF:000001">
    <property type="entry name" value="Calmodulin 1"/>
    <property type="match status" value="1"/>
</dbReference>
<keyword evidence="3" id="KW-0677">Repeat</keyword>
<gene>
    <name evidence="7" type="ORF">PACLA_8A018934</name>
</gene>
<dbReference type="Proteomes" id="UP001152795">
    <property type="component" value="Unassembled WGS sequence"/>
</dbReference>
<dbReference type="PROSITE" id="PS00018">
    <property type="entry name" value="EF_HAND_1"/>
    <property type="match status" value="3"/>
</dbReference>
<keyword evidence="5" id="KW-0472">Membrane</keyword>
<dbReference type="InterPro" id="IPR002048">
    <property type="entry name" value="EF_hand_dom"/>
</dbReference>
<evidence type="ECO:0000256" key="6">
    <source>
        <dbReference type="SAM" id="MobiDB-lite"/>
    </source>
</evidence>
<feature type="compositionally biased region" description="Low complexity" evidence="6">
    <location>
        <begin position="176"/>
        <end position="191"/>
    </location>
</feature>
<dbReference type="CDD" id="cd00051">
    <property type="entry name" value="EFh"/>
    <property type="match status" value="1"/>
</dbReference>
<dbReference type="AlphaFoldDB" id="A0A7D9EMC9"/>
<dbReference type="GO" id="GO:0060170">
    <property type="term" value="C:ciliary membrane"/>
    <property type="evidence" value="ECO:0007669"/>
    <property type="project" value="TreeGrafter"/>
</dbReference>
<evidence type="ECO:0000313" key="8">
    <source>
        <dbReference type="Proteomes" id="UP001152795"/>
    </source>
</evidence>
<organism evidence="7 8">
    <name type="scientific">Paramuricea clavata</name>
    <name type="common">Red gorgonian</name>
    <name type="synonym">Violescent sea-whip</name>
    <dbReference type="NCBI Taxonomy" id="317549"/>
    <lineage>
        <taxon>Eukaryota</taxon>
        <taxon>Metazoa</taxon>
        <taxon>Cnidaria</taxon>
        <taxon>Anthozoa</taxon>
        <taxon>Octocorallia</taxon>
        <taxon>Malacalcyonacea</taxon>
        <taxon>Plexauridae</taxon>
        <taxon>Paramuricea</taxon>
    </lineage>
</organism>
<dbReference type="InterPro" id="IPR018247">
    <property type="entry name" value="EF_Hand_1_Ca_BS"/>
</dbReference>
<dbReference type="GO" id="GO:0098797">
    <property type="term" value="C:plasma membrane protein complex"/>
    <property type="evidence" value="ECO:0007669"/>
    <property type="project" value="TreeGrafter"/>
</dbReference>
<dbReference type="InterPro" id="IPR011992">
    <property type="entry name" value="EF-hand-dom_pair"/>
</dbReference>
<sequence>MSRKSSLASQSSMKLEQEMRECRMAYLSVLSSTSENMTSSKELTLALQYSGRNPTQKSIKKHWKYSTESISYSEFCEIMKQEKQNSKNDLVYAFKKMDINDDGFISFSELKKALTMYGERMSESEVQDILDEADDNGDGRLDYEEFCDLLMSTAERCKELSQKKVKDDVTSREQRSSSLSRKSSSNNVNSVQGKPPKSPRTTGKAVKEPKNLKDWDFQTRKGFVVVEGGGKFSSHCYKLKIPSSTKLWLTIHGNFQDRQMDFTLFVVRADSGELVAFTQAIVDERSCVLTDISPGEYNVLVFTTGCQLSARSFESKRTVELIKTVNGEIELTKRCRDALTEIFLHCDLDGNGYLSRHEFDVFQMRTSGESCDDGAWEVMVENFDTKNGREITLKGFLDLNLMEARDAEGDPNDLWVTFNSMGYNKALEPDQVAFFVTEIYSRDCDIKLQALKIDDNKEILNKAVVQSIVENSTTHNVKRMRDLILHRYDDERRVSLAIENKSRQSVMVRLNCNKSQNCVSHCGNLNCVIKVEARSTETGHHLIAMDPSKPWSVSCEDSVED</sequence>
<evidence type="ECO:0000256" key="2">
    <source>
        <dbReference type="ARBA" id="ARBA00022723"/>
    </source>
</evidence>
<evidence type="ECO:0000256" key="4">
    <source>
        <dbReference type="ARBA" id="ARBA00022837"/>
    </source>
</evidence>
<name>A0A7D9EMC9_PARCT</name>
<feature type="region of interest" description="Disordered" evidence="6">
    <location>
        <begin position="162"/>
        <end position="209"/>
    </location>
</feature>
<evidence type="ECO:0000256" key="1">
    <source>
        <dbReference type="ARBA" id="ARBA00004370"/>
    </source>
</evidence>
<keyword evidence="2" id="KW-0479">Metal-binding</keyword>